<keyword evidence="3" id="KW-1185">Reference proteome</keyword>
<feature type="compositionally biased region" description="Low complexity" evidence="1">
    <location>
        <begin position="72"/>
        <end position="97"/>
    </location>
</feature>
<dbReference type="AlphaFoldDB" id="A0A813H0Y5"/>
<comment type="caution">
    <text evidence="2">The sequence shown here is derived from an EMBL/GenBank/DDBJ whole genome shotgun (WGS) entry which is preliminary data.</text>
</comment>
<dbReference type="Proteomes" id="UP000654075">
    <property type="component" value="Unassembled WGS sequence"/>
</dbReference>
<reference evidence="2" key="1">
    <citation type="submission" date="2021-02" db="EMBL/GenBank/DDBJ databases">
        <authorList>
            <person name="Dougan E. K."/>
            <person name="Rhodes N."/>
            <person name="Thang M."/>
            <person name="Chan C."/>
        </authorList>
    </citation>
    <scope>NUCLEOTIDE SEQUENCE</scope>
</reference>
<accession>A0A813H0Y5</accession>
<evidence type="ECO:0000256" key="1">
    <source>
        <dbReference type="SAM" id="MobiDB-lite"/>
    </source>
</evidence>
<organism evidence="2 3">
    <name type="scientific">Polarella glacialis</name>
    <name type="common">Dinoflagellate</name>
    <dbReference type="NCBI Taxonomy" id="89957"/>
    <lineage>
        <taxon>Eukaryota</taxon>
        <taxon>Sar</taxon>
        <taxon>Alveolata</taxon>
        <taxon>Dinophyceae</taxon>
        <taxon>Suessiales</taxon>
        <taxon>Suessiaceae</taxon>
        <taxon>Polarella</taxon>
    </lineage>
</organism>
<sequence>MPCGAQGSEMASGLRASADCETRTVRDSTGPTTTSPTVANNTTRAVVRRPRAAFSKTCIGMQTNNNKNTNKQQQQQQQQQRQQQQQQQQQQPHQQQQGPVGLLVNFKLSCIVVRSSRALKTARDQKQQQQCAGTLSWSCAWEHASVKPPQVGWLVPEKKGILGETTRHMYAKNKQDADLES</sequence>
<proteinExistence type="predicted"/>
<name>A0A813H0Y5_POLGL</name>
<feature type="region of interest" description="Disordered" evidence="1">
    <location>
        <begin position="1"/>
        <end position="49"/>
    </location>
</feature>
<gene>
    <name evidence="2" type="ORF">PGLA1383_LOCUS47450</name>
</gene>
<feature type="region of interest" description="Disordered" evidence="1">
    <location>
        <begin position="61"/>
        <end position="97"/>
    </location>
</feature>
<feature type="compositionally biased region" description="Low complexity" evidence="1">
    <location>
        <begin position="31"/>
        <end position="45"/>
    </location>
</feature>
<protein>
    <submittedName>
        <fullName evidence="2">Uncharacterized protein</fullName>
    </submittedName>
</protein>
<dbReference type="EMBL" id="CAJNNV010030102">
    <property type="protein sequence ID" value="CAE8631338.1"/>
    <property type="molecule type" value="Genomic_DNA"/>
</dbReference>
<feature type="compositionally biased region" description="Polar residues" evidence="1">
    <location>
        <begin position="61"/>
        <end position="71"/>
    </location>
</feature>
<evidence type="ECO:0000313" key="2">
    <source>
        <dbReference type="EMBL" id="CAE8631338.1"/>
    </source>
</evidence>
<evidence type="ECO:0000313" key="3">
    <source>
        <dbReference type="Proteomes" id="UP000654075"/>
    </source>
</evidence>